<feature type="transmembrane region" description="Helical" evidence="18">
    <location>
        <begin position="268"/>
        <end position="288"/>
    </location>
</feature>
<protein>
    <recommendedName>
        <fullName evidence="6">dolichyl-phosphooligosaccharide-protein glycotransferase</fullName>
        <ecNumber evidence="6">2.4.99.21</ecNumber>
    </recommendedName>
    <alternativeName>
        <fullName evidence="15">Oligosaccharyl transferase</fullName>
    </alternativeName>
</protein>
<evidence type="ECO:0000313" key="22">
    <source>
        <dbReference type="EMBL" id="MFD1588597.1"/>
    </source>
</evidence>
<comment type="catalytic activity">
    <reaction evidence="16">
        <text>an archaeal dolichyl phosphooligosaccharide + [protein]-L-asparagine = an archaeal dolichyl phosphate + a glycoprotein with the oligosaccharide chain attached by N-beta-D-glycosyl linkage to a protein L-asparagine.</text>
        <dbReference type="EC" id="2.4.99.21"/>
    </reaction>
</comment>
<evidence type="ECO:0000256" key="6">
    <source>
        <dbReference type="ARBA" id="ARBA00012602"/>
    </source>
</evidence>
<evidence type="ECO:0000256" key="5">
    <source>
        <dbReference type="ARBA" id="ARBA00010810"/>
    </source>
</evidence>
<feature type="transmembrane region" description="Helical" evidence="18">
    <location>
        <begin position="478"/>
        <end position="496"/>
    </location>
</feature>
<evidence type="ECO:0000313" key="23">
    <source>
        <dbReference type="Proteomes" id="UP001597119"/>
    </source>
</evidence>
<gene>
    <name evidence="22" type="ORF">ACFR9U_16585</name>
</gene>
<evidence type="ECO:0000259" key="21">
    <source>
        <dbReference type="Pfam" id="PF22627"/>
    </source>
</evidence>
<evidence type="ECO:0000256" key="9">
    <source>
        <dbReference type="ARBA" id="ARBA00022692"/>
    </source>
</evidence>
<dbReference type="InterPro" id="IPR054479">
    <property type="entry name" value="AglB-like_core"/>
</dbReference>
<dbReference type="GO" id="GO:0016757">
    <property type="term" value="F:glycosyltransferase activity"/>
    <property type="evidence" value="ECO:0007669"/>
    <property type="project" value="UniProtKB-KW"/>
</dbReference>
<evidence type="ECO:0000256" key="13">
    <source>
        <dbReference type="ARBA" id="ARBA00023136"/>
    </source>
</evidence>
<evidence type="ECO:0000256" key="3">
    <source>
        <dbReference type="ARBA" id="ARBA00004651"/>
    </source>
</evidence>
<evidence type="ECO:0000259" key="19">
    <source>
        <dbReference type="Pfam" id="PF02516"/>
    </source>
</evidence>
<name>A0ABD6CH90_9EURY</name>
<feature type="transmembrane region" description="Helical" evidence="18">
    <location>
        <begin position="120"/>
        <end position="143"/>
    </location>
</feature>
<dbReference type="GO" id="GO:0046872">
    <property type="term" value="F:metal ion binding"/>
    <property type="evidence" value="ECO:0007669"/>
    <property type="project" value="UniProtKB-KW"/>
</dbReference>
<keyword evidence="11" id="KW-0460">Magnesium</keyword>
<feature type="transmembrane region" description="Helical" evidence="18">
    <location>
        <begin position="423"/>
        <end position="439"/>
    </location>
</feature>
<evidence type="ECO:0000256" key="18">
    <source>
        <dbReference type="SAM" id="Phobius"/>
    </source>
</evidence>
<dbReference type="GO" id="GO:0005886">
    <property type="term" value="C:plasma membrane"/>
    <property type="evidence" value="ECO:0007669"/>
    <property type="project" value="UniProtKB-SubCell"/>
</dbReference>
<dbReference type="Pfam" id="PF22627">
    <property type="entry name" value="AglB_core-like"/>
    <property type="match status" value="1"/>
</dbReference>
<dbReference type="Pfam" id="PF18079">
    <property type="entry name" value="AglB_L1"/>
    <property type="match status" value="1"/>
</dbReference>
<evidence type="ECO:0000256" key="10">
    <source>
        <dbReference type="ARBA" id="ARBA00022723"/>
    </source>
</evidence>
<feature type="transmembrane region" description="Helical" evidence="18">
    <location>
        <begin position="332"/>
        <end position="351"/>
    </location>
</feature>
<feature type="transmembrane region" description="Helical" evidence="18">
    <location>
        <begin position="391"/>
        <end position="411"/>
    </location>
</feature>
<dbReference type="NCBIfam" id="TIGR04154">
    <property type="entry name" value="archaeo_STT3"/>
    <property type="match status" value="1"/>
</dbReference>
<evidence type="ECO:0000259" key="20">
    <source>
        <dbReference type="Pfam" id="PF18079"/>
    </source>
</evidence>
<dbReference type="EC" id="2.4.99.21" evidence="6"/>
<evidence type="ECO:0000256" key="8">
    <source>
        <dbReference type="ARBA" id="ARBA00022679"/>
    </source>
</evidence>
<comment type="pathway">
    <text evidence="4">Protein modification; protein glycosylation.</text>
</comment>
<feature type="domain" description="Oligosaccharyl transferase STT3 N-terminal" evidence="19">
    <location>
        <begin position="32"/>
        <end position="490"/>
    </location>
</feature>
<dbReference type="AlphaFoldDB" id="A0ABD6CH90"/>
<dbReference type="PANTHER" id="PTHR13872">
    <property type="entry name" value="DOLICHYL-DIPHOSPHOOLIGOSACCHARIDE--PROTEIN GLYCOSYLTRANSFERASE SUBUNIT"/>
    <property type="match status" value="1"/>
</dbReference>
<keyword evidence="10" id="KW-0479">Metal-binding</keyword>
<feature type="domain" description="Archaeal glycosylation protein B peripheral" evidence="20">
    <location>
        <begin position="872"/>
        <end position="970"/>
    </location>
</feature>
<dbReference type="Proteomes" id="UP001597119">
    <property type="component" value="Unassembled WGS sequence"/>
</dbReference>
<feature type="transmembrane region" description="Helical" evidence="18">
    <location>
        <begin position="445"/>
        <end position="466"/>
    </location>
</feature>
<feature type="transmembrane region" description="Helical" evidence="18">
    <location>
        <begin position="220"/>
        <end position="237"/>
    </location>
</feature>
<keyword evidence="12 18" id="KW-1133">Transmembrane helix</keyword>
<evidence type="ECO:0000256" key="15">
    <source>
        <dbReference type="ARBA" id="ARBA00030679"/>
    </source>
</evidence>
<dbReference type="EMBL" id="JBHUDJ010000014">
    <property type="protein sequence ID" value="MFD1588597.1"/>
    <property type="molecule type" value="Genomic_DNA"/>
</dbReference>
<evidence type="ECO:0000256" key="17">
    <source>
        <dbReference type="SAM" id="MobiDB-lite"/>
    </source>
</evidence>
<dbReference type="InterPro" id="IPR003674">
    <property type="entry name" value="Oligo_trans_STT3"/>
</dbReference>
<feature type="transmembrane region" description="Helical" evidence="18">
    <location>
        <begin position="179"/>
        <end position="199"/>
    </location>
</feature>
<dbReference type="PANTHER" id="PTHR13872:SF1">
    <property type="entry name" value="DOLICHYL-DIPHOSPHOOLIGOSACCHARIDE--PROTEIN GLYCOSYLTRANSFERASE SUBUNIT STT3B"/>
    <property type="match status" value="1"/>
</dbReference>
<feature type="region of interest" description="Disordered" evidence="17">
    <location>
        <begin position="992"/>
        <end position="1061"/>
    </location>
</feature>
<keyword evidence="9 18" id="KW-0812">Transmembrane</keyword>
<feature type="compositionally biased region" description="Low complexity" evidence="17">
    <location>
        <begin position="1009"/>
        <end position="1040"/>
    </location>
</feature>
<organism evidence="22 23">
    <name type="scientific">Halorientalis brevis</name>
    <dbReference type="NCBI Taxonomy" id="1126241"/>
    <lineage>
        <taxon>Archaea</taxon>
        <taxon>Methanobacteriati</taxon>
        <taxon>Methanobacteriota</taxon>
        <taxon>Stenosarchaea group</taxon>
        <taxon>Halobacteria</taxon>
        <taxon>Halobacteriales</taxon>
        <taxon>Haloarculaceae</taxon>
        <taxon>Halorientalis</taxon>
    </lineage>
</organism>
<reference evidence="22 23" key="1">
    <citation type="journal article" date="2019" name="Int. J. Syst. Evol. Microbiol.">
        <title>The Global Catalogue of Microorganisms (GCM) 10K type strain sequencing project: providing services to taxonomists for standard genome sequencing and annotation.</title>
        <authorList>
            <consortium name="The Broad Institute Genomics Platform"/>
            <consortium name="The Broad Institute Genome Sequencing Center for Infectious Disease"/>
            <person name="Wu L."/>
            <person name="Ma J."/>
        </authorList>
    </citation>
    <scope>NUCLEOTIDE SEQUENCE [LARGE SCALE GENOMIC DNA]</scope>
    <source>
        <strain evidence="22 23">CGMCC 1.12125</strain>
    </source>
</reference>
<dbReference type="InterPro" id="IPR048307">
    <property type="entry name" value="STT3_N"/>
</dbReference>
<feature type="transmembrane region" description="Helical" evidence="18">
    <location>
        <begin position="243"/>
        <end position="261"/>
    </location>
</feature>
<keyword evidence="8 22" id="KW-0808">Transferase</keyword>
<keyword evidence="7" id="KW-0328">Glycosyltransferase</keyword>
<keyword evidence="23" id="KW-1185">Reference proteome</keyword>
<dbReference type="Gene3D" id="2.60.40.3390">
    <property type="match status" value="1"/>
</dbReference>
<sequence>MSQRRGSIEDFDISNALRDIRRWYHIPTLVVLLAFMLWVRVRGWSNFYRNGNVLLSGNDAWYHLRQTSYTVHNWPQTMPFDPWTYFAYGTSSSQFGTFFDQIMATVALIVGLGDPSQQTVATTVLFAPAVFGTLVAIPVYFAGKRLGGRFGGLVSVLVLAMSTGGFLQRSLVGFSDHQIGEALFQMIAVVAIMVALAVAQKERPVWELVVNREWNALRNPLGWSALAGVGVGIYLWVWPPGVLLLGILGVFFLLQLIADFLRGQSPDHVAFVGVVSLTVAGMLALVPFNTFEISATNFSLLQPLLAFSVALGTAFMAWVARQFEARDIDHRAYPVVIVGILAAGTLLLNLLTPDLYNFLANNVERVVGFGTSAQAGTVGEAQPLQQPISVLFAHFGLTFVTAFASVLIIVLSQLRNRNARAESLFVVVWAVMLFFATLTQSRFEYYLVLPIAVLNAYLVMLLFRYISTTDDVHDIEAFQVLTVATVLLLIVAPLAVSSGQGATTAWEQGQANSPSPGVVGWDSSLSWLENNTPAVGNYGGAGNSDQMQFLGTYERQNDYDYPDGSYGVMSWWDYGHWITQRGERIPNANPFQQGSTQAANFLLAPNETQANDVLSRMEEDDAKTRYVMVDWKMVNTQSRLGGKFFAPIVFYDDGNVSQQDFYNTVWAIQGSTPTTAYHLRSQRYYDSMVNRLWHFHGSAQTPNPVMINYSTIETERGTAYTVPSADRKRYSVGQGGVPQWFLRVDRQNTSDQALEQLQKQARRDGSQIALQRLRQQAEETGTAQVGGVGPNPPQYVEALEHYRLVRNAETPATAGRSWPTTIVQERNGLLGGIDLQNMTDQQRMQLSRDIDSLFFQGQGTPPWVKIFERVPGATIEGTGPANTTVTAEVEVNSPNQNGTFTYEQQAQTGADGEFSMTVPYSTTGYENWSPDEGYTNVSARAVSDYTVYTDAEVTNDTVFEYNANATVTEAQVIGETDSPTTVTLERQKLADLQNMSQATDGPTTDVPTDSDSNTTAENTTDDTNSTDGSTTATPTSGGSDNETTATSTPSNIAPAPNRVSP</sequence>
<dbReference type="Gene3D" id="3.40.50.12610">
    <property type="match status" value="1"/>
</dbReference>
<evidence type="ECO:0000256" key="2">
    <source>
        <dbReference type="ARBA" id="ARBA00001946"/>
    </source>
</evidence>
<evidence type="ECO:0000256" key="14">
    <source>
        <dbReference type="ARBA" id="ARBA00023211"/>
    </source>
</evidence>
<evidence type="ECO:0000256" key="4">
    <source>
        <dbReference type="ARBA" id="ARBA00004922"/>
    </source>
</evidence>
<evidence type="ECO:0000256" key="12">
    <source>
        <dbReference type="ARBA" id="ARBA00022989"/>
    </source>
</evidence>
<feature type="compositionally biased region" description="Polar residues" evidence="17">
    <location>
        <begin position="993"/>
        <end position="1007"/>
    </location>
</feature>
<evidence type="ECO:0000256" key="11">
    <source>
        <dbReference type="ARBA" id="ARBA00022842"/>
    </source>
</evidence>
<dbReference type="InterPro" id="IPR041154">
    <property type="entry name" value="AglB_P1"/>
</dbReference>
<proteinExistence type="inferred from homology"/>
<dbReference type="RefSeq" id="WP_247378218.1">
    <property type="nucleotide sequence ID" value="NZ_JALLGV010000005.1"/>
</dbReference>
<comment type="similarity">
    <text evidence="5">Belongs to the STT3 family.</text>
</comment>
<comment type="cofactor">
    <cofactor evidence="2">
        <name>Mg(2+)</name>
        <dbReference type="ChEBI" id="CHEBI:18420"/>
    </cofactor>
</comment>
<comment type="cofactor">
    <cofactor evidence="1">
        <name>Mn(2+)</name>
        <dbReference type="ChEBI" id="CHEBI:29035"/>
    </cofactor>
</comment>
<evidence type="ECO:0000256" key="7">
    <source>
        <dbReference type="ARBA" id="ARBA00022676"/>
    </source>
</evidence>
<keyword evidence="13 18" id="KW-0472">Membrane</keyword>
<comment type="caution">
    <text evidence="22">The sequence shown here is derived from an EMBL/GenBank/DDBJ whole genome shotgun (WGS) entry which is preliminary data.</text>
</comment>
<evidence type="ECO:0000256" key="16">
    <source>
        <dbReference type="ARBA" id="ARBA00034066"/>
    </source>
</evidence>
<feature type="domain" description="AglB-like core" evidence="21">
    <location>
        <begin position="520"/>
        <end position="633"/>
    </location>
</feature>
<dbReference type="InterPro" id="IPR026410">
    <property type="entry name" value="OlisacTrfase_arch"/>
</dbReference>
<feature type="compositionally biased region" description="Polar residues" evidence="17">
    <location>
        <begin position="1041"/>
        <end position="1051"/>
    </location>
</feature>
<evidence type="ECO:0000256" key="1">
    <source>
        <dbReference type="ARBA" id="ARBA00001936"/>
    </source>
</evidence>
<feature type="transmembrane region" description="Helical" evidence="18">
    <location>
        <begin position="300"/>
        <end position="320"/>
    </location>
</feature>
<accession>A0ABD6CH90</accession>
<comment type="subcellular location">
    <subcellularLocation>
        <location evidence="3">Cell membrane</location>
        <topology evidence="3">Multi-pass membrane protein</topology>
    </subcellularLocation>
</comment>
<keyword evidence="14" id="KW-0464">Manganese</keyword>
<feature type="transmembrane region" description="Helical" evidence="18">
    <location>
        <begin position="150"/>
        <end position="167"/>
    </location>
</feature>
<dbReference type="Pfam" id="PF02516">
    <property type="entry name" value="STT3"/>
    <property type="match status" value="1"/>
</dbReference>
<feature type="transmembrane region" description="Helical" evidence="18">
    <location>
        <begin position="23"/>
        <end position="41"/>
    </location>
</feature>